<gene>
    <name evidence="2" type="ORF">PARC_a3727</name>
</gene>
<evidence type="ECO:0000313" key="2">
    <source>
        <dbReference type="EMBL" id="ATC88057.1"/>
    </source>
</evidence>
<dbReference type="KEGG" id="part:PARC_a3727"/>
<dbReference type="EMBL" id="CP011025">
    <property type="protein sequence ID" value="ATC88057.1"/>
    <property type="molecule type" value="Genomic_DNA"/>
</dbReference>
<protein>
    <submittedName>
        <fullName evidence="2">Uncharacterized protein</fullName>
    </submittedName>
</protein>
<sequence>MVGFGDLAWLFASYKKYMWFLYRVNTVQASVMSLNYVYLLLQI</sequence>
<evidence type="ECO:0000256" key="1">
    <source>
        <dbReference type="SAM" id="Phobius"/>
    </source>
</evidence>
<feature type="transmembrane region" description="Helical" evidence="1">
    <location>
        <begin position="20"/>
        <end position="41"/>
    </location>
</feature>
<keyword evidence="1" id="KW-0812">Transmembrane</keyword>
<name>A0A290S940_9GAMM</name>
<accession>A0A290S940</accession>
<dbReference type="Proteomes" id="UP000016505">
    <property type="component" value="Chromosome I"/>
</dbReference>
<keyword evidence="1" id="KW-1133">Transmembrane helix</keyword>
<organism evidence="2 3">
    <name type="scientific">Pseudoalteromonas arctica A 37-1-2</name>
    <dbReference type="NCBI Taxonomy" id="1117313"/>
    <lineage>
        <taxon>Bacteria</taxon>
        <taxon>Pseudomonadati</taxon>
        <taxon>Pseudomonadota</taxon>
        <taxon>Gammaproteobacteria</taxon>
        <taxon>Alteromonadales</taxon>
        <taxon>Pseudoalteromonadaceae</taxon>
        <taxon>Pseudoalteromonas</taxon>
    </lineage>
</organism>
<keyword evidence="1" id="KW-0472">Membrane</keyword>
<reference evidence="2 3" key="1">
    <citation type="journal article" date="2012" name="J. Bacteriol.">
        <title>Genome sequences of type strains of seven species of the marine bacterium Pseudoalteromonas.</title>
        <authorList>
            <person name="Xie B.B."/>
            <person name="Shu Y.L."/>
            <person name="Qin Q.L."/>
            <person name="Rong J.C."/>
            <person name="Zhang X.Y."/>
            <person name="Chen X.L."/>
            <person name="Shi M."/>
            <person name="He H.L."/>
            <person name="Zhou B.C."/>
            <person name="Zhang Y.Z."/>
        </authorList>
    </citation>
    <scope>NUCLEOTIDE SEQUENCE [LARGE SCALE GENOMIC DNA]</scope>
    <source>
        <strain evidence="2 3">A 37-1-2</strain>
    </source>
</reference>
<dbReference type="AlphaFoldDB" id="A0A290S940"/>
<proteinExistence type="predicted"/>
<evidence type="ECO:0000313" key="3">
    <source>
        <dbReference type="Proteomes" id="UP000016505"/>
    </source>
</evidence>